<evidence type="ECO:0000313" key="3">
    <source>
        <dbReference type="Proteomes" id="UP000241085"/>
    </source>
</evidence>
<dbReference type="InterPro" id="IPR052897">
    <property type="entry name" value="Sec-Metab_Biosynth_Hydrolase"/>
</dbReference>
<dbReference type="Pfam" id="PF12697">
    <property type="entry name" value="Abhydrolase_6"/>
    <property type="match status" value="1"/>
</dbReference>
<dbReference type="EMBL" id="PZPL01000002">
    <property type="protein sequence ID" value="PTL71292.1"/>
    <property type="molecule type" value="Genomic_DNA"/>
</dbReference>
<gene>
    <name evidence="2" type="ORF">C1I63_18880</name>
</gene>
<dbReference type="Proteomes" id="UP000241085">
    <property type="component" value="Unassembled WGS sequence"/>
</dbReference>
<feature type="domain" description="AB hydrolase-1" evidence="1">
    <location>
        <begin position="9"/>
        <end position="218"/>
    </location>
</feature>
<dbReference type="PANTHER" id="PTHR37017:SF11">
    <property type="entry name" value="ESTERASE_LIPASE_THIOESTERASE DOMAIN-CONTAINING PROTEIN"/>
    <property type="match status" value="1"/>
</dbReference>
<evidence type="ECO:0000259" key="1">
    <source>
        <dbReference type="Pfam" id="PF12697"/>
    </source>
</evidence>
<dbReference type="RefSeq" id="WP_107576102.1">
    <property type="nucleotide sequence ID" value="NZ_PZPL01000002.1"/>
</dbReference>
<comment type="caution">
    <text evidence="2">The sequence shown here is derived from an EMBL/GenBank/DDBJ whole genome shotgun (WGS) entry which is preliminary data.</text>
</comment>
<proteinExistence type="predicted"/>
<dbReference type="Gene3D" id="3.40.50.1820">
    <property type="entry name" value="alpha/beta hydrolase"/>
    <property type="match status" value="1"/>
</dbReference>
<dbReference type="GO" id="GO:0003824">
    <property type="term" value="F:catalytic activity"/>
    <property type="evidence" value="ECO:0007669"/>
    <property type="project" value="UniProtKB-ARBA"/>
</dbReference>
<dbReference type="PANTHER" id="PTHR37017">
    <property type="entry name" value="AB HYDROLASE-1 DOMAIN-CONTAINING PROTEIN-RELATED"/>
    <property type="match status" value="1"/>
</dbReference>
<reference evidence="2 3" key="1">
    <citation type="submission" date="2018-03" db="EMBL/GenBank/DDBJ databases">
        <title>Bacteriophage NCPPB3778 and a type I-E CRISPR drive the evolution of the US Biological Select Agent, Rathayibacter toxicus.</title>
        <authorList>
            <person name="Davis E.W.II."/>
            <person name="Tabima J.F."/>
            <person name="Weisberg A.J."/>
            <person name="Dantas Lopes L."/>
            <person name="Wiseman M.S."/>
            <person name="Wiseman M.S."/>
            <person name="Pupko T."/>
            <person name="Belcher M.S."/>
            <person name="Sechler A.J."/>
            <person name="Tancos M.A."/>
            <person name="Schroeder B.K."/>
            <person name="Murray T.D."/>
            <person name="Luster D.G."/>
            <person name="Schneider W.L."/>
            <person name="Rogers E."/>
            <person name="Andreote F.D."/>
            <person name="Grunwald N.J."/>
            <person name="Putnam M.L."/>
            <person name="Chang J.H."/>
        </authorList>
    </citation>
    <scope>NUCLEOTIDE SEQUENCE [LARGE SCALE GENOMIC DNA]</scope>
    <source>
        <strain evidence="2 3">DSM 15933</strain>
    </source>
</reference>
<name>A0A2T4UP36_9MICO</name>
<dbReference type="InterPro" id="IPR029058">
    <property type="entry name" value="AB_hydrolase_fold"/>
</dbReference>
<sequence length="236" mass="24852">MTDDDTTYLFLSGAGLPGWIWDDVRAMLPDRSCSLVGPRPVQSRARIRDHADAAVGGLAGTGPVVVIAHSIGGGVAGHVAARLGDRVRGIVAVSAVMPKPGRSFLSALPLPQRVITDLVMRLAGTRPPASAVRAGVAAGLHPDLTERLIADMVAESPRLFRDPAAALGARSARYVITARDRELPVALQRRSARELGAPSLSLPTGHLPMLEAPEAIAAVISEVEAEWRDHSPRCPT</sequence>
<accession>A0A2T4UP36</accession>
<dbReference type="InterPro" id="IPR000073">
    <property type="entry name" value="AB_hydrolase_1"/>
</dbReference>
<evidence type="ECO:0000313" key="2">
    <source>
        <dbReference type="EMBL" id="PTL71292.1"/>
    </source>
</evidence>
<dbReference type="SUPFAM" id="SSF53474">
    <property type="entry name" value="alpha/beta-Hydrolases"/>
    <property type="match status" value="1"/>
</dbReference>
<organism evidence="2 3">
    <name type="scientific">Rathayibacter caricis DSM 15933</name>
    <dbReference type="NCBI Taxonomy" id="1328867"/>
    <lineage>
        <taxon>Bacteria</taxon>
        <taxon>Bacillati</taxon>
        <taxon>Actinomycetota</taxon>
        <taxon>Actinomycetes</taxon>
        <taxon>Micrococcales</taxon>
        <taxon>Microbacteriaceae</taxon>
        <taxon>Rathayibacter</taxon>
    </lineage>
</organism>
<keyword evidence="3" id="KW-1185">Reference proteome</keyword>
<protein>
    <recommendedName>
        <fullName evidence="1">AB hydrolase-1 domain-containing protein</fullName>
    </recommendedName>
</protein>
<dbReference type="AlphaFoldDB" id="A0A2T4UP36"/>